<evidence type="ECO:0000256" key="6">
    <source>
        <dbReference type="ARBA" id="ARBA00022840"/>
    </source>
</evidence>
<evidence type="ECO:0000256" key="3">
    <source>
        <dbReference type="ARBA" id="ARBA00022679"/>
    </source>
</evidence>
<evidence type="ECO:0000256" key="5">
    <source>
        <dbReference type="ARBA" id="ARBA00022777"/>
    </source>
</evidence>
<evidence type="ECO:0000259" key="7">
    <source>
        <dbReference type="PROSITE" id="PS50011"/>
    </source>
</evidence>
<sequence>RRIWGELCRAVAWMHSVCLVHRDIKLENILLTADPFAHPLPAHSLIKLTDFGLSRFVDPAHPHLTTLCGSDSYAAPELVMGRPYDGRETDAWACGVVLYAL</sequence>
<keyword evidence="2" id="KW-0723">Serine/threonine-protein kinase</keyword>
<accession>A0A4Q9MFG7</accession>
<keyword evidence="6" id="KW-0067">ATP-binding</keyword>
<comment type="similarity">
    <text evidence="1">Belongs to the protein kinase superfamily. CAMK Ser/Thr protein kinase family. NIM1 subfamily.</text>
</comment>
<reference evidence="8" key="1">
    <citation type="submission" date="2019-01" db="EMBL/GenBank/DDBJ databases">
        <title>Draft genome sequences of three monokaryotic isolates of the white-rot basidiomycete fungus Dichomitus squalens.</title>
        <authorList>
            <consortium name="DOE Joint Genome Institute"/>
            <person name="Lopez S.C."/>
            <person name="Andreopoulos B."/>
            <person name="Pangilinan J."/>
            <person name="Lipzen A."/>
            <person name="Riley R."/>
            <person name="Ahrendt S."/>
            <person name="Ng V."/>
            <person name="Barry K."/>
            <person name="Daum C."/>
            <person name="Grigoriev I.V."/>
            <person name="Hilden K.S."/>
            <person name="Makela M.R."/>
            <person name="de Vries R.P."/>
        </authorList>
    </citation>
    <scope>NUCLEOTIDE SEQUENCE [LARGE SCALE GENOMIC DNA]</scope>
    <source>
        <strain evidence="8">OM18370.1</strain>
    </source>
</reference>
<name>A0A4Q9MFG7_9APHY</name>
<dbReference type="GO" id="GO:0005524">
    <property type="term" value="F:ATP binding"/>
    <property type="evidence" value="ECO:0007669"/>
    <property type="project" value="UniProtKB-KW"/>
</dbReference>
<dbReference type="PROSITE" id="PS50011">
    <property type="entry name" value="PROTEIN_KINASE_DOM"/>
    <property type="match status" value="1"/>
</dbReference>
<evidence type="ECO:0000256" key="4">
    <source>
        <dbReference type="ARBA" id="ARBA00022741"/>
    </source>
</evidence>
<protein>
    <submittedName>
        <fullName evidence="8">Kinase-like domain-containing protein</fullName>
    </submittedName>
</protein>
<dbReference type="AlphaFoldDB" id="A0A4Q9MFG7"/>
<dbReference type="Proteomes" id="UP000292957">
    <property type="component" value="Unassembled WGS sequence"/>
</dbReference>
<dbReference type="GO" id="GO:0004674">
    <property type="term" value="F:protein serine/threonine kinase activity"/>
    <property type="evidence" value="ECO:0007669"/>
    <property type="project" value="UniProtKB-KW"/>
</dbReference>
<dbReference type="SUPFAM" id="SSF56112">
    <property type="entry name" value="Protein kinase-like (PK-like)"/>
    <property type="match status" value="1"/>
</dbReference>
<evidence type="ECO:0000256" key="1">
    <source>
        <dbReference type="ARBA" id="ARBA00010791"/>
    </source>
</evidence>
<dbReference type="InterPro" id="IPR011009">
    <property type="entry name" value="Kinase-like_dom_sf"/>
</dbReference>
<keyword evidence="4" id="KW-0547">Nucleotide-binding</keyword>
<dbReference type="Pfam" id="PF00069">
    <property type="entry name" value="Pkinase"/>
    <property type="match status" value="1"/>
</dbReference>
<keyword evidence="3" id="KW-0808">Transferase</keyword>
<dbReference type="InterPro" id="IPR000719">
    <property type="entry name" value="Prot_kinase_dom"/>
</dbReference>
<proteinExistence type="inferred from homology"/>
<dbReference type="OrthoDB" id="289250at2759"/>
<gene>
    <name evidence="8" type="ORF">BD311DRAFT_632318</name>
</gene>
<keyword evidence="5 8" id="KW-0418">Kinase</keyword>
<evidence type="ECO:0000256" key="2">
    <source>
        <dbReference type="ARBA" id="ARBA00022527"/>
    </source>
</evidence>
<dbReference type="Gene3D" id="1.10.510.10">
    <property type="entry name" value="Transferase(Phosphotransferase) domain 1"/>
    <property type="match status" value="1"/>
</dbReference>
<feature type="non-terminal residue" evidence="8">
    <location>
        <position position="1"/>
    </location>
</feature>
<dbReference type="PANTHER" id="PTHR24346">
    <property type="entry name" value="MAP/MICROTUBULE AFFINITY-REGULATING KINASE"/>
    <property type="match status" value="1"/>
</dbReference>
<dbReference type="GO" id="GO:0035556">
    <property type="term" value="P:intracellular signal transduction"/>
    <property type="evidence" value="ECO:0007669"/>
    <property type="project" value="TreeGrafter"/>
</dbReference>
<dbReference type="OMA" id="MAXEILI"/>
<feature type="non-terminal residue" evidence="8">
    <location>
        <position position="101"/>
    </location>
</feature>
<dbReference type="GO" id="GO:0005737">
    <property type="term" value="C:cytoplasm"/>
    <property type="evidence" value="ECO:0007669"/>
    <property type="project" value="TreeGrafter"/>
</dbReference>
<dbReference type="EMBL" id="ML143451">
    <property type="protein sequence ID" value="TBU26095.1"/>
    <property type="molecule type" value="Genomic_DNA"/>
</dbReference>
<dbReference type="InterPro" id="IPR008271">
    <property type="entry name" value="Ser/Thr_kinase_AS"/>
</dbReference>
<evidence type="ECO:0000313" key="8">
    <source>
        <dbReference type="EMBL" id="TBU26095.1"/>
    </source>
</evidence>
<organism evidence="8">
    <name type="scientific">Dichomitus squalens</name>
    <dbReference type="NCBI Taxonomy" id="114155"/>
    <lineage>
        <taxon>Eukaryota</taxon>
        <taxon>Fungi</taxon>
        <taxon>Dikarya</taxon>
        <taxon>Basidiomycota</taxon>
        <taxon>Agaricomycotina</taxon>
        <taxon>Agaricomycetes</taxon>
        <taxon>Polyporales</taxon>
        <taxon>Polyporaceae</taxon>
        <taxon>Dichomitus</taxon>
    </lineage>
</organism>
<dbReference type="PANTHER" id="PTHR24346:SF82">
    <property type="entry name" value="KP78A-RELATED"/>
    <property type="match status" value="1"/>
</dbReference>
<feature type="domain" description="Protein kinase" evidence="7">
    <location>
        <begin position="1"/>
        <end position="101"/>
    </location>
</feature>
<dbReference type="PROSITE" id="PS00108">
    <property type="entry name" value="PROTEIN_KINASE_ST"/>
    <property type="match status" value="1"/>
</dbReference>